<evidence type="ECO:0000313" key="2">
    <source>
        <dbReference type="EMBL" id="CAB9526534.1"/>
    </source>
</evidence>
<dbReference type="OrthoDB" id="10601772at2759"/>
<dbReference type="EMBL" id="CAICTM010001841">
    <property type="protein sequence ID" value="CAB9526534.1"/>
    <property type="molecule type" value="Genomic_DNA"/>
</dbReference>
<protein>
    <submittedName>
        <fullName evidence="2">Uncharacterized protein</fullName>
    </submittedName>
</protein>
<organism evidence="2 3">
    <name type="scientific">Seminavis robusta</name>
    <dbReference type="NCBI Taxonomy" id="568900"/>
    <lineage>
        <taxon>Eukaryota</taxon>
        <taxon>Sar</taxon>
        <taxon>Stramenopiles</taxon>
        <taxon>Ochrophyta</taxon>
        <taxon>Bacillariophyta</taxon>
        <taxon>Bacillariophyceae</taxon>
        <taxon>Bacillariophycidae</taxon>
        <taxon>Naviculales</taxon>
        <taxon>Naviculaceae</taxon>
        <taxon>Seminavis</taxon>
    </lineage>
</organism>
<gene>
    <name evidence="2" type="ORF">SEMRO_1843_G301170.1</name>
</gene>
<evidence type="ECO:0000313" key="3">
    <source>
        <dbReference type="Proteomes" id="UP001153069"/>
    </source>
</evidence>
<feature type="compositionally biased region" description="Basic and acidic residues" evidence="1">
    <location>
        <begin position="104"/>
        <end position="118"/>
    </location>
</feature>
<reference evidence="2" key="1">
    <citation type="submission" date="2020-06" db="EMBL/GenBank/DDBJ databases">
        <authorList>
            <consortium name="Plant Systems Biology data submission"/>
        </authorList>
    </citation>
    <scope>NUCLEOTIDE SEQUENCE</scope>
    <source>
        <strain evidence="2">D6</strain>
    </source>
</reference>
<dbReference type="AlphaFoldDB" id="A0A9N8EVW5"/>
<evidence type="ECO:0000256" key="1">
    <source>
        <dbReference type="SAM" id="MobiDB-lite"/>
    </source>
</evidence>
<sequence>MSTAPEEKASNTQKAEVAAETEQEEATEAVKTSPAPSDEKGATNTTNKPTVGEELFLVHLSRDKGEDPDYDHENRKKRSRSIGDELWEVHVKRSKGVPPDFDAEEAKKDTEVVTDAKSKISKPKPRADAKPAGCAEKKVYHLRTRDVLIM</sequence>
<name>A0A9N8EVW5_9STRA</name>
<keyword evidence="3" id="KW-1185">Reference proteome</keyword>
<feature type="compositionally biased region" description="Basic and acidic residues" evidence="1">
    <location>
        <begin position="60"/>
        <end position="74"/>
    </location>
</feature>
<proteinExistence type="predicted"/>
<feature type="region of interest" description="Disordered" evidence="1">
    <location>
        <begin position="1"/>
        <end position="83"/>
    </location>
</feature>
<accession>A0A9N8EVW5</accession>
<comment type="caution">
    <text evidence="2">The sequence shown here is derived from an EMBL/GenBank/DDBJ whole genome shotgun (WGS) entry which is preliminary data.</text>
</comment>
<feature type="region of interest" description="Disordered" evidence="1">
    <location>
        <begin position="96"/>
        <end position="133"/>
    </location>
</feature>
<dbReference type="Proteomes" id="UP001153069">
    <property type="component" value="Unassembled WGS sequence"/>
</dbReference>